<dbReference type="NCBIfam" id="TIGR03414">
    <property type="entry name" value="ABC_choline_bnd"/>
    <property type="match status" value="1"/>
</dbReference>
<dbReference type="Gene3D" id="3.40.190.100">
    <property type="entry name" value="Glycine betaine-binding periplasmic protein, domain 2"/>
    <property type="match status" value="1"/>
</dbReference>
<feature type="signal peptide" evidence="1">
    <location>
        <begin position="1"/>
        <end position="20"/>
    </location>
</feature>
<dbReference type="Pfam" id="PF04069">
    <property type="entry name" value="OpuAC"/>
    <property type="match status" value="1"/>
</dbReference>
<evidence type="ECO:0000256" key="1">
    <source>
        <dbReference type="SAM" id="SignalP"/>
    </source>
</evidence>
<name>A0A1R4B7X5_9VIBR</name>
<dbReference type="GO" id="GO:0022857">
    <property type="term" value="F:transmembrane transporter activity"/>
    <property type="evidence" value="ECO:0007669"/>
    <property type="project" value="InterPro"/>
</dbReference>
<evidence type="ECO:0000259" key="2">
    <source>
        <dbReference type="Pfam" id="PF04069"/>
    </source>
</evidence>
<keyword evidence="4" id="KW-1185">Reference proteome</keyword>
<dbReference type="CDD" id="cd13640">
    <property type="entry name" value="PBP2_ChoX"/>
    <property type="match status" value="1"/>
</dbReference>
<dbReference type="InterPro" id="IPR007210">
    <property type="entry name" value="ABC_Gly_betaine_transp_sub-bd"/>
</dbReference>
<keyword evidence="1" id="KW-0732">Signal</keyword>
<dbReference type="GO" id="GO:0042597">
    <property type="term" value="C:periplasmic space"/>
    <property type="evidence" value="ECO:0007669"/>
    <property type="project" value="InterPro"/>
</dbReference>
<dbReference type="RefSeq" id="WP_077315418.1">
    <property type="nucleotide sequence ID" value="NZ_AP024887.1"/>
</dbReference>
<sequence length="313" mass="34884">MKYKAISLISTALLSMNAYADNCEKVTFADVGWTDITSTTAVASEIIKGLGYKTDTELLSVPVTYSSMASGDIDVFLGNWMPTMEGDIAKYREAGTVEIVQPNLTGAKYTLAVPKYVYDAGVHSFADLAKYADKFKERIYGIEPGNDGNRLIQSMIDKNAFNLKDFNLVESSEAGMVSQVSRAIRRHQWIAYLGWAPHPMNSKFDMKYLSGGDDYFGPNYGGAKVMTNVRKDYLQQCPNVGELITNLKFDLNMENHMMSRILNDNQKPAIAARAWLKSHEEYLDKWLKNVKTIDGKPAKAAVISYLNSSKDNA</sequence>
<dbReference type="GO" id="GO:0043190">
    <property type="term" value="C:ATP-binding cassette (ABC) transporter complex"/>
    <property type="evidence" value="ECO:0007669"/>
    <property type="project" value="InterPro"/>
</dbReference>
<dbReference type="AlphaFoldDB" id="A0A1R4B7X5"/>
<dbReference type="GO" id="GO:0033265">
    <property type="term" value="F:choline binding"/>
    <property type="evidence" value="ECO:0007669"/>
    <property type="project" value="InterPro"/>
</dbReference>
<feature type="chain" id="PRO_5012593813" evidence="1">
    <location>
        <begin position="21"/>
        <end position="313"/>
    </location>
</feature>
<dbReference type="GO" id="GO:0015871">
    <property type="term" value="P:choline transport"/>
    <property type="evidence" value="ECO:0007669"/>
    <property type="project" value="InterPro"/>
</dbReference>
<dbReference type="EMBL" id="FUFT01000009">
    <property type="protein sequence ID" value="SJL85025.1"/>
    <property type="molecule type" value="Genomic_DNA"/>
</dbReference>
<proteinExistence type="predicted"/>
<dbReference type="SUPFAM" id="SSF53850">
    <property type="entry name" value="Periplasmic binding protein-like II"/>
    <property type="match status" value="1"/>
</dbReference>
<organism evidence="3 4">
    <name type="scientific">Vibrio palustris</name>
    <dbReference type="NCBI Taxonomy" id="1918946"/>
    <lineage>
        <taxon>Bacteria</taxon>
        <taxon>Pseudomonadati</taxon>
        <taxon>Pseudomonadota</taxon>
        <taxon>Gammaproteobacteria</taxon>
        <taxon>Vibrionales</taxon>
        <taxon>Vibrionaceae</taxon>
        <taxon>Vibrio</taxon>
    </lineage>
</organism>
<reference evidence="3 4" key="1">
    <citation type="submission" date="2017-02" db="EMBL/GenBank/DDBJ databases">
        <authorList>
            <person name="Peterson S.W."/>
        </authorList>
    </citation>
    <scope>NUCLEOTIDE SEQUENCE [LARGE SCALE GENOMIC DNA]</scope>
    <source>
        <strain evidence="3 4">CECT 9027</strain>
    </source>
</reference>
<dbReference type="Proteomes" id="UP000189475">
    <property type="component" value="Unassembled WGS sequence"/>
</dbReference>
<dbReference type="Gene3D" id="3.40.190.10">
    <property type="entry name" value="Periplasmic binding protein-like II"/>
    <property type="match status" value="1"/>
</dbReference>
<dbReference type="InterPro" id="IPR017783">
    <property type="entry name" value="ABC_choline_sub-bd"/>
</dbReference>
<gene>
    <name evidence="3" type="primary">opuAC</name>
    <name evidence="3" type="ORF">VPAL9027_03046</name>
</gene>
<dbReference type="OrthoDB" id="9787902at2"/>
<accession>A0A1R4B7X5</accession>
<protein>
    <submittedName>
        <fullName evidence="3">Glycine betaine-binding protein OpuAC</fullName>
    </submittedName>
</protein>
<feature type="domain" description="ABC-type glycine betaine transport system substrate-binding" evidence="2">
    <location>
        <begin position="25"/>
        <end position="277"/>
    </location>
</feature>
<evidence type="ECO:0000313" key="3">
    <source>
        <dbReference type="EMBL" id="SJL85025.1"/>
    </source>
</evidence>
<evidence type="ECO:0000313" key="4">
    <source>
        <dbReference type="Proteomes" id="UP000189475"/>
    </source>
</evidence>
<dbReference type="STRING" id="1918946.VPAL9027_03046"/>